<feature type="compositionally biased region" description="Basic and acidic residues" evidence="4">
    <location>
        <begin position="704"/>
        <end position="719"/>
    </location>
</feature>
<dbReference type="EMBL" id="LDTB01000008">
    <property type="protein sequence ID" value="KTT75359.1"/>
    <property type="molecule type" value="Genomic_DNA"/>
</dbReference>
<organism evidence="6 7">
    <name type="scientific">Sphingomonas endophytica</name>
    <dbReference type="NCBI Taxonomy" id="869719"/>
    <lineage>
        <taxon>Bacteria</taxon>
        <taxon>Pseudomonadati</taxon>
        <taxon>Pseudomonadota</taxon>
        <taxon>Alphaproteobacteria</taxon>
        <taxon>Sphingomonadales</taxon>
        <taxon>Sphingomonadaceae</taxon>
        <taxon>Sphingomonas</taxon>
    </lineage>
</organism>
<dbReference type="AlphaFoldDB" id="A0A147I8D2"/>
<accession>A0A147I8D2</accession>
<proteinExistence type="predicted"/>
<name>A0A147I8D2_9SPHN</name>
<evidence type="ECO:0000256" key="4">
    <source>
        <dbReference type="SAM" id="MobiDB-lite"/>
    </source>
</evidence>
<gene>
    <name evidence="6" type="ORF">NS334_03690</name>
</gene>
<dbReference type="PANTHER" id="PTHR47234">
    <property type="match status" value="1"/>
</dbReference>
<dbReference type="PANTHER" id="PTHR47234:SF1">
    <property type="entry name" value="TONB-DEPENDENT RECEPTOR"/>
    <property type="match status" value="1"/>
</dbReference>
<comment type="subcellular location">
    <subcellularLocation>
        <location evidence="1">Cell outer membrane</location>
    </subcellularLocation>
</comment>
<evidence type="ECO:0000256" key="1">
    <source>
        <dbReference type="ARBA" id="ARBA00004442"/>
    </source>
</evidence>
<keyword evidence="5" id="KW-0732">Signal</keyword>
<feature type="compositionally biased region" description="Low complexity" evidence="4">
    <location>
        <begin position="19"/>
        <end position="37"/>
    </location>
</feature>
<dbReference type="InterPro" id="IPR036942">
    <property type="entry name" value="Beta-barrel_TonB_sf"/>
</dbReference>
<dbReference type="Gene3D" id="2.40.170.20">
    <property type="entry name" value="TonB-dependent receptor, beta-barrel domain"/>
    <property type="match status" value="1"/>
</dbReference>
<feature type="region of interest" description="Disordered" evidence="4">
    <location>
        <begin position="687"/>
        <end position="757"/>
    </location>
</feature>
<comment type="caution">
    <text evidence="6">The sequence shown here is derived from an EMBL/GenBank/DDBJ whole genome shotgun (WGS) entry which is preliminary data.</text>
</comment>
<keyword evidence="6" id="KW-0675">Receptor</keyword>
<feature type="region of interest" description="Disordered" evidence="4">
    <location>
        <begin position="19"/>
        <end position="66"/>
    </location>
</feature>
<feature type="signal peptide" evidence="5">
    <location>
        <begin position="1"/>
        <end position="18"/>
    </location>
</feature>
<protein>
    <submittedName>
        <fullName evidence="6">TonB-dependent receptor</fullName>
    </submittedName>
</protein>
<dbReference type="PATRIC" id="fig|869719.3.peg.3454"/>
<evidence type="ECO:0000256" key="5">
    <source>
        <dbReference type="SAM" id="SignalP"/>
    </source>
</evidence>
<dbReference type="GO" id="GO:0009279">
    <property type="term" value="C:cell outer membrane"/>
    <property type="evidence" value="ECO:0007669"/>
    <property type="project" value="UniProtKB-SubCell"/>
</dbReference>
<dbReference type="SUPFAM" id="SSF56935">
    <property type="entry name" value="Porins"/>
    <property type="match status" value="1"/>
</dbReference>
<evidence type="ECO:0000256" key="2">
    <source>
        <dbReference type="ARBA" id="ARBA00023136"/>
    </source>
</evidence>
<sequence length="922" mass="97294">MRVLCLLLASTAALPVQAQQTAPTPAAPAASQATPRAAEPEEEEGEDIVVTGTRTQRGAVIGDVTPEEQLSPADIRSYGVSSVTELLNELSPQTRSGRGGGGAPVVLLNGRRISGFQEIRDLPTEAIQRVDILPEEVALKYGYRADQRVVNFVLRRRFRAVTAEAEDRFATEGGRNTPGGELDLLRIRNDKRVNLHLEYSQPGALTEAERDIIQAPNAAAVGGNVSTLNRGAIDPLFGNATTLGVPASAATGAPALGDFSTTRNVTDQGAYRTLLPAQRTFSANGTYATTIFGNVSASINATVDHNRTRALRGLAEVDLDLPVGSPYSPFGVPVRLSRAVDGIGALTQQVETTDLHLGATLNGDRGRWRWSLTGNVDRDSSNTVTQAGLDAGALQASIDALDPLTNPYAPLSLGRLPDDTGRSVQTQAGLDALASGPLFALPAGDASTSIRIGASTSDFSSQSFRRGVASAADIGRDIANAQVNLDLPIANSAQGVLSALGKLSVNGNLAIDRLSDFGTLWTLGYGANWTPVTGVRLLVSVTDQDEAPSAQQLGNPSVTTPGVRVFDYVRGTTATVTTVTGGNPNLIADNRHALKVGLDLRPWTGRDINFRADYTRQSTDDPIAAFPSATAAIEAAFPDRFQRDGAGNLLRIDSRPINFARSETSQFRYGVNLSFRLKSDLQKRIEAFRAGTGPNPFEGLRPPGGERRPDRPPQDRTRPDGSAQNGGRPDAPAGGAGPGGPPGGGGGGGGWRGRGGGAQAGGRLQFALYHTWHLTERVTVANGGPVLDLLRGDAIGAAGGQPRHELEGQAGYVNNGLGARLSVNYQTGTRVNGGTAAAPETLDFGGLATANLRLFADLGGRIDWVRAHPWMRGTRISVQFDNLLNTRRDVRDQNGDVPIGFQPGYLDPVGRTIRVSVRKLFF</sequence>
<dbReference type="OrthoDB" id="7224136at2"/>
<evidence type="ECO:0000313" key="6">
    <source>
        <dbReference type="EMBL" id="KTT75359.1"/>
    </source>
</evidence>
<dbReference type="Proteomes" id="UP000074310">
    <property type="component" value="Unassembled WGS sequence"/>
</dbReference>
<keyword evidence="2" id="KW-0472">Membrane</keyword>
<keyword evidence="7" id="KW-1185">Reference proteome</keyword>
<evidence type="ECO:0000313" key="7">
    <source>
        <dbReference type="Proteomes" id="UP000074310"/>
    </source>
</evidence>
<dbReference type="RefSeq" id="WP_058754607.1">
    <property type="nucleotide sequence ID" value="NZ_LDTB01000008.1"/>
</dbReference>
<feature type="compositionally biased region" description="Gly residues" evidence="4">
    <location>
        <begin position="734"/>
        <end position="757"/>
    </location>
</feature>
<keyword evidence="3" id="KW-0998">Cell outer membrane</keyword>
<dbReference type="InterPro" id="IPR037066">
    <property type="entry name" value="Plug_dom_sf"/>
</dbReference>
<dbReference type="Gene3D" id="2.170.130.10">
    <property type="entry name" value="TonB-dependent receptor, plug domain"/>
    <property type="match status" value="1"/>
</dbReference>
<reference evidence="6 7" key="1">
    <citation type="journal article" date="2016" name="Front. Microbiol.">
        <title>Genomic Resource of Rice Seed Associated Bacteria.</title>
        <authorList>
            <person name="Midha S."/>
            <person name="Bansal K."/>
            <person name="Sharma S."/>
            <person name="Kumar N."/>
            <person name="Patil P.P."/>
            <person name="Chaudhry V."/>
            <person name="Patil P.B."/>
        </authorList>
    </citation>
    <scope>NUCLEOTIDE SEQUENCE [LARGE SCALE GENOMIC DNA]</scope>
    <source>
        <strain evidence="6 7">NS334</strain>
    </source>
</reference>
<evidence type="ECO:0000256" key="3">
    <source>
        <dbReference type="ARBA" id="ARBA00023237"/>
    </source>
</evidence>
<feature type="chain" id="PRO_5007548384" evidence="5">
    <location>
        <begin position="19"/>
        <end position="922"/>
    </location>
</feature>